<evidence type="ECO:0000313" key="2">
    <source>
        <dbReference type="EMBL" id="MBM7038065.1"/>
    </source>
</evidence>
<dbReference type="Proteomes" id="UP000809621">
    <property type="component" value="Unassembled WGS sequence"/>
</dbReference>
<dbReference type="RefSeq" id="WP_205159554.1">
    <property type="nucleotide sequence ID" value="NZ_JAFEUM010000008.1"/>
</dbReference>
<feature type="domain" description="YagK/YfjJ C-terminal" evidence="1">
    <location>
        <begin position="35"/>
        <end position="217"/>
    </location>
</feature>
<reference evidence="2 3" key="1">
    <citation type="submission" date="2021-02" db="EMBL/GenBank/DDBJ databases">
        <authorList>
            <person name="Park J.-S."/>
        </authorList>
    </citation>
    <scope>NUCLEOTIDE SEQUENCE [LARGE SCALE GENOMIC DNA]</scope>
    <source>
        <strain evidence="2 3">188UL20-2</strain>
    </source>
</reference>
<sequence length="219" mass="26402">MRDNYFDGLRILGPLDDYKLDNLGSLRDVMNDSIAEFPRTYAARIDLRLPNIRYDPNCLLSRDEIVSYNRNYTRLMKRFIESLRSKVFAQSQRKLNQGKRVHRNHVRYAWCRERSTSENDHYHLVLFFNKDRFHTLGKYKSRDSLASIIIEAWATALGMEFEDVRWLVEFPENHGYYLMDGKPEFNRQYRDLFRRISYLAKKDTKHYGEGRRNFGTSYR</sequence>
<accession>A0ABS2HKQ2</accession>
<dbReference type="InterPro" id="IPR057271">
    <property type="entry name" value="YagK_YfjJ_C"/>
</dbReference>
<evidence type="ECO:0000259" key="1">
    <source>
        <dbReference type="Pfam" id="PF11726"/>
    </source>
</evidence>
<comment type="caution">
    <text evidence="2">The sequence shown here is derived from an EMBL/GenBank/DDBJ whole genome shotgun (WGS) entry which is preliminary data.</text>
</comment>
<dbReference type="Pfam" id="PF11726">
    <property type="entry name" value="YagK_YfjJ_C"/>
    <property type="match status" value="1"/>
</dbReference>
<evidence type="ECO:0000313" key="3">
    <source>
        <dbReference type="Proteomes" id="UP000809621"/>
    </source>
</evidence>
<organism evidence="2 3">
    <name type="scientific">Vibrio ulleungensis</name>
    <dbReference type="NCBI Taxonomy" id="2807619"/>
    <lineage>
        <taxon>Bacteria</taxon>
        <taxon>Pseudomonadati</taxon>
        <taxon>Pseudomonadota</taxon>
        <taxon>Gammaproteobacteria</taxon>
        <taxon>Vibrionales</taxon>
        <taxon>Vibrionaceae</taxon>
        <taxon>Vibrio</taxon>
    </lineage>
</organism>
<keyword evidence="3" id="KW-1185">Reference proteome</keyword>
<gene>
    <name evidence="2" type="ORF">JQC93_16860</name>
</gene>
<dbReference type="EMBL" id="JAFEUM010000008">
    <property type="protein sequence ID" value="MBM7038065.1"/>
    <property type="molecule type" value="Genomic_DNA"/>
</dbReference>
<proteinExistence type="predicted"/>
<protein>
    <submittedName>
        <fullName evidence="2">Inovirus Gp2 family protein</fullName>
    </submittedName>
</protein>
<name>A0ABS2HKQ2_9VIBR</name>